<dbReference type="Gene3D" id="1.10.530.10">
    <property type="match status" value="1"/>
</dbReference>
<comment type="caution">
    <text evidence="2">The sequence shown here is derived from an EMBL/GenBank/DDBJ whole genome shotgun (WGS) entry which is preliminary data.</text>
</comment>
<dbReference type="AlphaFoldDB" id="A0A916XD80"/>
<dbReference type="CDD" id="cd13399">
    <property type="entry name" value="Slt35-like"/>
    <property type="match status" value="1"/>
</dbReference>
<protein>
    <recommendedName>
        <fullName evidence="1">Transglycosylase SLT domain-containing protein</fullName>
    </recommendedName>
</protein>
<gene>
    <name evidence="2" type="ORF">GCM10011410_14570</name>
</gene>
<dbReference type="Pfam" id="PF01464">
    <property type="entry name" value="SLT"/>
    <property type="match status" value="1"/>
</dbReference>
<accession>A0A916XD80</accession>
<dbReference type="InterPro" id="IPR043426">
    <property type="entry name" value="MltB-like"/>
</dbReference>
<dbReference type="InterPro" id="IPR008258">
    <property type="entry name" value="Transglycosylase_SLT_dom_1"/>
</dbReference>
<dbReference type="SUPFAM" id="SSF53955">
    <property type="entry name" value="Lysozyme-like"/>
    <property type="match status" value="1"/>
</dbReference>
<dbReference type="GO" id="GO:0009253">
    <property type="term" value="P:peptidoglycan catabolic process"/>
    <property type="evidence" value="ECO:0007669"/>
    <property type="project" value="TreeGrafter"/>
</dbReference>
<feature type="domain" description="Transglycosylase SLT" evidence="1">
    <location>
        <begin position="42"/>
        <end position="152"/>
    </location>
</feature>
<evidence type="ECO:0000259" key="1">
    <source>
        <dbReference type="Pfam" id="PF01464"/>
    </source>
</evidence>
<proteinExistence type="predicted"/>
<evidence type="ECO:0000313" key="2">
    <source>
        <dbReference type="EMBL" id="GGC63227.1"/>
    </source>
</evidence>
<dbReference type="Proteomes" id="UP000641514">
    <property type="component" value="Unassembled WGS sequence"/>
</dbReference>
<dbReference type="InterPro" id="IPR023346">
    <property type="entry name" value="Lysozyme-like_dom_sf"/>
</dbReference>
<dbReference type="PANTHER" id="PTHR30163:SF8">
    <property type="entry name" value="LYTIC MUREIN TRANSGLYCOSYLASE"/>
    <property type="match status" value="1"/>
</dbReference>
<dbReference type="EMBL" id="BMJH01000001">
    <property type="protein sequence ID" value="GGC63227.1"/>
    <property type="molecule type" value="Genomic_DNA"/>
</dbReference>
<evidence type="ECO:0000313" key="3">
    <source>
        <dbReference type="Proteomes" id="UP000641514"/>
    </source>
</evidence>
<dbReference type="PANTHER" id="PTHR30163">
    <property type="entry name" value="MEMBRANE-BOUND LYTIC MUREIN TRANSGLYCOSYLASE B"/>
    <property type="match status" value="1"/>
</dbReference>
<keyword evidence="3" id="KW-1185">Reference proteome</keyword>
<reference evidence="2" key="2">
    <citation type="submission" date="2020-09" db="EMBL/GenBank/DDBJ databases">
        <authorList>
            <person name="Sun Q."/>
            <person name="Zhou Y."/>
        </authorList>
    </citation>
    <scope>NUCLEOTIDE SEQUENCE</scope>
    <source>
        <strain evidence="2">CGMCC 1.15478</strain>
    </source>
</reference>
<name>A0A916XD80_9ACTN</name>
<reference evidence="2" key="1">
    <citation type="journal article" date="2014" name="Int. J. Syst. Evol. Microbiol.">
        <title>Complete genome sequence of Corynebacterium casei LMG S-19264T (=DSM 44701T), isolated from a smear-ripened cheese.</title>
        <authorList>
            <consortium name="US DOE Joint Genome Institute (JGI-PGF)"/>
            <person name="Walter F."/>
            <person name="Albersmeier A."/>
            <person name="Kalinowski J."/>
            <person name="Ruckert C."/>
        </authorList>
    </citation>
    <scope>NUCLEOTIDE SEQUENCE</scope>
    <source>
        <strain evidence="2">CGMCC 1.15478</strain>
    </source>
</reference>
<dbReference type="GO" id="GO:0008933">
    <property type="term" value="F:peptidoglycan lytic transglycosylase activity"/>
    <property type="evidence" value="ECO:0007669"/>
    <property type="project" value="TreeGrafter"/>
</dbReference>
<organism evidence="2 3">
    <name type="scientific">Hoyosella rhizosphaerae</name>
    <dbReference type="NCBI Taxonomy" id="1755582"/>
    <lineage>
        <taxon>Bacteria</taxon>
        <taxon>Bacillati</taxon>
        <taxon>Actinomycetota</taxon>
        <taxon>Actinomycetes</taxon>
        <taxon>Mycobacteriales</taxon>
        <taxon>Hoyosellaceae</taxon>
        <taxon>Hoyosella</taxon>
    </lineage>
</organism>
<sequence>MALALGASGCAGFLDDIREHPDYSPGAVTSGFNDEYREWIVRAAEQCDAVTPELLAAQIEAESSFRSDALSNRGAMGPSQFIPETWATWGVDADGDGIANPYSIPDAVTAQAAFMCENIRLSHAGVAAGSLEGDPLNLALAAYNAGFGAVQRFGGMPEGGEYSSQTQPYVQKILDRKEHYRELL</sequence>